<dbReference type="InterPro" id="IPR036388">
    <property type="entry name" value="WH-like_DNA-bd_sf"/>
</dbReference>
<dbReference type="InterPro" id="IPR026881">
    <property type="entry name" value="WYL_dom"/>
</dbReference>
<dbReference type="KEGG" id="lcre:Pla8534_11770"/>
<dbReference type="Gene3D" id="1.10.10.10">
    <property type="entry name" value="Winged helix-like DNA-binding domain superfamily/Winged helix DNA-binding domain"/>
    <property type="match status" value="1"/>
</dbReference>
<dbReference type="Pfam" id="PF13280">
    <property type="entry name" value="WYL"/>
    <property type="match status" value="1"/>
</dbReference>
<dbReference type="EMBL" id="CP036433">
    <property type="protein sequence ID" value="QDU93397.1"/>
    <property type="molecule type" value="Genomic_DNA"/>
</dbReference>
<proteinExistence type="predicted"/>
<dbReference type="PANTHER" id="PTHR34580">
    <property type="match status" value="1"/>
</dbReference>
<evidence type="ECO:0000259" key="1">
    <source>
        <dbReference type="Pfam" id="PF08279"/>
    </source>
</evidence>
<evidence type="ECO:0000259" key="3">
    <source>
        <dbReference type="Pfam" id="PF25583"/>
    </source>
</evidence>
<evidence type="ECO:0000313" key="5">
    <source>
        <dbReference type="Proteomes" id="UP000317648"/>
    </source>
</evidence>
<reference evidence="4 5" key="1">
    <citation type="submission" date="2019-02" db="EMBL/GenBank/DDBJ databases">
        <title>Deep-cultivation of Planctomycetes and their phenomic and genomic characterization uncovers novel biology.</title>
        <authorList>
            <person name="Wiegand S."/>
            <person name="Jogler M."/>
            <person name="Boedeker C."/>
            <person name="Pinto D."/>
            <person name="Vollmers J."/>
            <person name="Rivas-Marin E."/>
            <person name="Kohn T."/>
            <person name="Peeters S.H."/>
            <person name="Heuer A."/>
            <person name="Rast P."/>
            <person name="Oberbeckmann S."/>
            <person name="Bunk B."/>
            <person name="Jeske O."/>
            <person name="Meyerdierks A."/>
            <person name="Storesund J.E."/>
            <person name="Kallscheuer N."/>
            <person name="Luecker S."/>
            <person name="Lage O.M."/>
            <person name="Pohl T."/>
            <person name="Merkel B.J."/>
            <person name="Hornburger P."/>
            <person name="Mueller R.-W."/>
            <person name="Bruemmer F."/>
            <person name="Labrenz M."/>
            <person name="Spormann A.M."/>
            <person name="Op den Camp H."/>
            <person name="Overmann J."/>
            <person name="Amann R."/>
            <person name="Jetten M.S.M."/>
            <person name="Mascher T."/>
            <person name="Medema M.H."/>
            <person name="Devos D.P."/>
            <person name="Kaster A.-K."/>
            <person name="Ovreas L."/>
            <person name="Rohde M."/>
            <person name="Galperin M.Y."/>
            <person name="Jogler C."/>
        </authorList>
    </citation>
    <scope>NUCLEOTIDE SEQUENCE [LARGE SCALE GENOMIC DNA]</scope>
    <source>
        <strain evidence="4 5">Pla85_3_4</strain>
    </source>
</reference>
<feature type="domain" description="WCX" evidence="3">
    <location>
        <begin position="243"/>
        <end position="318"/>
    </location>
</feature>
<dbReference type="AlphaFoldDB" id="A0A518DNI1"/>
<evidence type="ECO:0000259" key="2">
    <source>
        <dbReference type="Pfam" id="PF13280"/>
    </source>
</evidence>
<accession>A0A518DNI1</accession>
<dbReference type="Proteomes" id="UP000317648">
    <property type="component" value="Chromosome"/>
</dbReference>
<dbReference type="PANTHER" id="PTHR34580:SF1">
    <property type="entry name" value="PROTEIN PAFC"/>
    <property type="match status" value="1"/>
</dbReference>
<dbReference type="Pfam" id="PF08279">
    <property type="entry name" value="HTH_11"/>
    <property type="match status" value="1"/>
</dbReference>
<dbReference type="InterPro" id="IPR057727">
    <property type="entry name" value="WCX_dom"/>
</dbReference>
<sequence>MNLSRIHRIVKLIGLLQSSTGLHAGELAERCDVSRRTIFRDLDALRQAGVPLVFEPSRQAYHIPGQYFLPPTNFTADEALAVISLCHQLGGPDKLPFFAAAASAAVKLEQNLPGRLRSYLHSLSTAVKIKIDAANPLAGKQPFYEQLVSAISQLKSVRITYGSLSEGETISTRLSPYQLLFHYRSWYVIGRSSLHRSVRTFNVGRIAELTQLEDKYQIPQGFSLDRHLRNAWRMIPEPGPDAKIVIHFQPKVARNVAEVLWHKTQQTTFLDNGVLEFRCTVSGLEEISWWILGYGDEATVKEPPELRQLIVQRARRLLAQYEDE</sequence>
<feature type="domain" description="WYL" evidence="2">
    <location>
        <begin position="144"/>
        <end position="210"/>
    </location>
</feature>
<dbReference type="PIRSF" id="PIRSF016838">
    <property type="entry name" value="PafC"/>
    <property type="match status" value="1"/>
</dbReference>
<dbReference type="InterPro" id="IPR036390">
    <property type="entry name" value="WH_DNA-bd_sf"/>
</dbReference>
<dbReference type="InterPro" id="IPR051534">
    <property type="entry name" value="CBASS_pafABC_assoc_protein"/>
</dbReference>
<dbReference type="InterPro" id="IPR013196">
    <property type="entry name" value="HTH_11"/>
</dbReference>
<dbReference type="PROSITE" id="PS52050">
    <property type="entry name" value="WYL"/>
    <property type="match status" value="1"/>
</dbReference>
<evidence type="ECO:0000313" key="4">
    <source>
        <dbReference type="EMBL" id="QDU93397.1"/>
    </source>
</evidence>
<gene>
    <name evidence="4" type="ORF">Pla8534_11770</name>
</gene>
<feature type="domain" description="Helix-turn-helix type 11" evidence="1">
    <location>
        <begin position="11"/>
        <end position="58"/>
    </location>
</feature>
<protein>
    <submittedName>
        <fullName evidence="4">HTH domain protein</fullName>
    </submittedName>
</protein>
<organism evidence="4 5">
    <name type="scientific">Lignipirellula cremea</name>
    <dbReference type="NCBI Taxonomy" id="2528010"/>
    <lineage>
        <taxon>Bacteria</taxon>
        <taxon>Pseudomonadati</taxon>
        <taxon>Planctomycetota</taxon>
        <taxon>Planctomycetia</taxon>
        <taxon>Pirellulales</taxon>
        <taxon>Pirellulaceae</taxon>
        <taxon>Lignipirellula</taxon>
    </lineage>
</organism>
<name>A0A518DNI1_9BACT</name>
<dbReference type="InterPro" id="IPR028349">
    <property type="entry name" value="PafC-like"/>
</dbReference>
<keyword evidence="5" id="KW-1185">Reference proteome</keyword>
<dbReference type="SUPFAM" id="SSF46785">
    <property type="entry name" value="Winged helix' DNA-binding domain"/>
    <property type="match status" value="1"/>
</dbReference>
<dbReference type="Pfam" id="PF25583">
    <property type="entry name" value="WCX"/>
    <property type="match status" value="1"/>
</dbReference>